<dbReference type="Gene3D" id="3.30.420.10">
    <property type="entry name" value="Ribonuclease H-like superfamily/Ribonuclease H"/>
    <property type="match status" value="1"/>
</dbReference>
<organism evidence="1 2">
    <name type="scientific">Loxostege sticticalis</name>
    <name type="common">Beet webworm moth</name>
    <dbReference type="NCBI Taxonomy" id="481309"/>
    <lineage>
        <taxon>Eukaryota</taxon>
        <taxon>Metazoa</taxon>
        <taxon>Ecdysozoa</taxon>
        <taxon>Arthropoda</taxon>
        <taxon>Hexapoda</taxon>
        <taxon>Insecta</taxon>
        <taxon>Pterygota</taxon>
        <taxon>Neoptera</taxon>
        <taxon>Endopterygota</taxon>
        <taxon>Lepidoptera</taxon>
        <taxon>Glossata</taxon>
        <taxon>Ditrysia</taxon>
        <taxon>Pyraloidea</taxon>
        <taxon>Crambidae</taxon>
        <taxon>Pyraustinae</taxon>
        <taxon>Loxostege</taxon>
    </lineage>
</organism>
<accession>A0ABD0SW83</accession>
<name>A0ABD0SW83_LOXSC</name>
<dbReference type="AlphaFoldDB" id="A0ABD0SW83"/>
<gene>
    <name evidence="1" type="ORF">ABMA28_003466</name>
</gene>
<sequence length="239" mass="27869">MLIDQKIKEDETLPDLSKTSLRRVLRHLKFKFMKRSRKSTLIERQTVTKVWTDTTVNKSRQAFVEGVSTGSKNPTGKGKRLIVVHVGNENGFLDDCQWVFECSKTSDYHETIDAIHFEEWRTEKTLITQWKKQQIIDWLNSKKYAVRKKYQKYVTDEMAKEKGMTVLIFPPYHCELNPIELVWADVNGHVARNNSTYKLADVKLLLVDGFNQMTSEKWANCVEHVKKIETDRLGSSGDR</sequence>
<dbReference type="Proteomes" id="UP001549921">
    <property type="component" value="Unassembled WGS sequence"/>
</dbReference>
<evidence type="ECO:0000313" key="2">
    <source>
        <dbReference type="Proteomes" id="UP001549921"/>
    </source>
</evidence>
<dbReference type="PANTHER" id="PTHR33939">
    <property type="entry name" value="PROTEIN CBG22215"/>
    <property type="match status" value="1"/>
</dbReference>
<dbReference type="PANTHER" id="PTHR33939:SF1">
    <property type="entry name" value="DUF4371 DOMAIN-CONTAINING PROTEIN"/>
    <property type="match status" value="1"/>
</dbReference>
<dbReference type="EMBL" id="JBEDNZ010000014">
    <property type="protein sequence ID" value="KAL0830008.1"/>
    <property type="molecule type" value="Genomic_DNA"/>
</dbReference>
<proteinExistence type="predicted"/>
<evidence type="ECO:0000313" key="1">
    <source>
        <dbReference type="EMBL" id="KAL0830008.1"/>
    </source>
</evidence>
<protein>
    <recommendedName>
        <fullName evidence="3">Transposase</fullName>
    </recommendedName>
</protein>
<reference evidence="1 2" key="1">
    <citation type="submission" date="2024-06" db="EMBL/GenBank/DDBJ databases">
        <title>A chromosome-level genome assembly of beet webworm, Loxostege sticticalis.</title>
        <authorList>
            <person name="Zhang Y."/>
        </authorList>
    </citation>
    <scope>NUCLEOTIDE SEQUENCE [LARGE SCALE GENOMIC DNA]</scope>
    <source>
        <strain evidence="1">AQ028</strain>
        <tissue evidence="1">Male pupae</tissue>
    </source>
</reference>
<evidence type="ECO:0008006" key="3">
    <source>
        <dbReference type="Google" id="ProtNLM"/>
    </source>
</evidence>
<dbReference type="InterPro" id="IPR036397">
    <property type="entry name" value="RNaseH_sf"/>
</dbReference>
<comment type="caution">
    <text evidence="1">The sequence shown here is derived from an EMBL/GenBank/DDBJ whole genome shotgun (WGS) entry which is preliminary data.</text>
</comment>